<sequence>MTGNKCVNGVAWRGDVPAEWTAAGEARRGRVCGDTDAIATAAQLLPRQSVGCEQSVKSVTWSVGRLVGRSTCGVSMAVATLSQASNGNGLAANYRDRRWPDRMATALLKETTHSSVRPSVRPSARQTGIHRFCGNDARSAMRSGTKGNVQRCLIWIALVMCYRAGG</sequence>
<reference evidence="2" key="1">
    <citation type="journal article" date="2018" name="Nat. Microbiol.">
        <title>Leveraging single-cell genomics to expand the fungal tree of life.</title>
        <authorList>
            <person name="Ahrendt S.R."/>
            <person name="Quandt C.A."/>
            <person name="Ciobanu D."/>
            <person name="Clum A."/>
            <person name="Salamov A."/>
            <person name="Andreopoulos B."/>
            <person name="Cheng J.F."/>
            <person name="Woyke T."/>
            <person name="Pelin A."/>
            <person name="Henrissat B."/>
            <person name="Reynolds N.K."/>
            <person name="Benny G.L."/>
            <person name="Smith M.E."/>
            <person name="James T.Y."/>
            <person name="Grigoriev I.V."/>
        </authorList>
    </citation>
    <scope>NUCLEOTIDE SEQUENCE [LARGE SCALE GENOMIC DNA]</scope>
    <source>
        <strain evidence="2">Benny S71-1</strain>
    </source>
</reference>
<evidence type="ECO:0000313" key="2">
    <source>
        <dbReference type="Proteomes" id="UP000278143"/>
    </source>
</evidence>
<name>A0A4P9Z101_9FUNG</name>
<evidence type="ECO:0000313" key="1">
    <source>
        <dbReference type="EMBL" id="RKP26137.1"/>
    </source>
</evidence>
<dbReference type="EMBL" id="KZ989506">
    <property type="protein sequence ID" value="RKP26137.1"/>
    <property type="molecule type" value="Genomic_DNA"/>
</dbReference>
<keyword evidence="2" id="KW-1185">Reference proteome</keyword>
<accession>A0A4P9Z101</accession>
<gene>
    <name evidence="1" type="ORF">SYNPS1DRAFT_28160</name>
</gene>
<dbReference type="AlphaFoldDB" id="A0A4P9Z101"/>
<organism evidence="1 2">
    <name type="scientific">Syncephalis pseudoplumigaleata</name>
    <dbReference type="NCBI Taxonomy" id="1712513"/>
    <lineage>
        <taxon>Eukaryota</taxon>
        <taxon>Fungi</taxon>
        <taxon>Fungi incertae sedis</taxon>
        <taxon>Zoopagomycota</taxon>
        <taxon>Zoopagomycotina</taxon>
        <taxon>Zoopagomycetes</taxon>
        <taxon>Zoopagales</taxon>
        <taxon>Piptocephalidaceae</taxon>
        <taxon>Syncephalis</taxon>
    </lineage>
</organism>
<protein>
    <submittedName>
        <fullName evidence="1">Uncharacterized protein</fullName>
    </submittedName>
</protein>
<proteinExistence type="predicted"/>
<dbReference type="Proteomes" id="UP000278143">
    <property type="component" value="Unassembled WGS sequence"/>
</dbReference>